<feature type="domain" description="KRAB" evidence="1">
    <location>
        <begin position="35"/>
        <end position="107"/>
    </location>
</feature>
<dbReference type="InterPro" id="IPR036051">
    <property type="entry name" value="KRAB_dom_sf"/>
</dbReference>
<name>A0A2J8JPS7_PANTR</name>
<dbReference type="Pfam" id="PF01352">
    <property type="entry name" value="KRAB"/>
    <property type="match status" value="1"/>
</dbReference>
<dbReference type="InterPro" id="IPR001909">
    <property type="entry name" value="KRAB"/>
</dbReference>
<reference evidence="2 3" key="1">
    <citation type="submission" date="2017-12" db="EMBL/GenBank/DDBJ databases">
        <title>High-resolution comparative analysis of great ape genomes.</title>
        <authorList>
            <person name="Pollen A."/>
            <person name="Hastie A."/>
            <person name="Hormozdiari F."/>
            <person name="Dougherty M."/>
            <person name="Liu R."/>
            <person name="Chaisson M."/>
            <person name="Hoppe E."/>
            <person name="Hill C."/>
            <person name="Pang A."/>
            <person name="Hillier L."/>
            <person name="Baker C."/>
            <person name="Armstrong J."/>
            <person name="Shendure J."/>
            <person name="Paten B."/>
            <person name="Wilson R."/>
            <person name="Chao H."/>
            <person name="Schneider V."/>
            <person name="Ventura M."/>
            <person name="Kronenberg Z."/>
            <person name="Murali S."/>
            <person name="Gordon D."/>
            <person name="Cantsilieris S."/>
            <person name="Munson K."/>
            <person name="Nelson B."/>
            <person name="Raja A."/>
            <person name="Underwood J."/>
            <person name="Diekhans M."/>
            <person name="Fiddes I."/>
            <person name="Haussler D."/>
            <person name="Eichler E."/>
        </authorList>
    </citation>
    <scope>NUCLEOTIDE SEQUENCE [LARGE SCALE GENOMIC DNA]</scope>
    <source>
        <strain evidence="2">Yerkes chimp pedigree #C0471</strain>
    </source>
</reference>
<proteinExistence type="predicted"/>
<dbReference type="SUPFAM" id="SSF109640">
    <property type="entry name" value="KRAB domain (Kruppel-associated box)"/>
    <property type="match status" value="1"/>
</dbReference>
<dbReference type="PANTHER" id="PTHR23232:SF124">
    <property type="entry name" value="ZINC FINGER PROTEIN 708"/>
    <property type="match status" value="1"/>
</dbReference>
<organism evidence="2 3">
    <name type="scientific">Pan troglodytes</name>
    <name type="common">Chimpanzee</name>
    <dbReference type="NCBI Taxonomy" id="9598"/>
    <lineage>
        <taxon>Eukaryota</taxon>
        <taxon>Metazoa</taxon>
        <taxon>Chordata</taxon>
        <taxon>Craniata</taxon>
        <taxon>Vertebrata</taxon>
        <taxon>Euteleostomi</taxon>
        <taxon>Mammalia</taxon>
        <taxon>Eutheria</taxon>
        <taxon>Euarchontoglires</taxon>
        <taxon>Primates</taxon>
        <taxon>Haplorrhini</taxon>
        <taxon>Catarrhini</taxon>
        <taxon>Hominidae</taxon>
        <taxon>Pan</taxon>
    </lineage>
</organism>
<dbReference type="Proteomes" id="UP000236370">
    <property type="component" value="Unassembled WGS sequence"/>
</dbReference>
<evidence type="ECO:0000259" key="1">
    <source>
        <dbReference type="PROSITE" id="PS50805"/>
    </source>
</evidence>
<evidence type="ECO:0000313" key="2">
    <source>
        <dbReference type="EMBL" id="PNI24761.1"/>
    </source>
</evidence>
<comment type="caution">
    <text evidence="2">The sequence shown here is derived from an EMBL/GenBank/DDBJ whole genome shotgun (WGS) entry which is preliminary data.</text>
</comment>
<dbReference type="Gene3D" id="6.10.140.140">
    <property type="match status" value="1"/>
</dbReference>
<dbReference type="AlphaFoldDB" id="A0A2J8JPS7"/>
<dbReference type="EMBL" id="NBAG03000435">
    <property type="protein sequence ID" value="PNI24761.1"/>
    <property type="molecule type" value="Genomic_DNA"/>
</dbReference>
<gene>
    <name evidence="2" type="ORF">CK820_G0045569</name>
</gene>
<dbReference type="PANTHER" id="PTHR23232">
    <property type="entry name" value="KRAB DOMAIN C2H2 ZINC FINGER"/>
    <property type="match status" value="1"/>
</dbReference>
<accession>A0A2J8JPS7</accession>
<evidence type="ECO:0000313" key="3">
    <source>
        <dbReference type="Proteomes" id="UP000236370"/>
    </source>
</evidence>
<dbReference type="InterPro" id="IPR050169">
    <property type="entry name" value="Krueppel_C2H2_ZnF"/>
</dbReference>
<dbReference type="PROSITE" id="PS50805">
    <property type="entry name" value="KRAB"/>
    <property type="match status" value="1"/>
</dbReference>
<dbReference type="SMART" id="SM00349">
    <property type="entry name" value="KRAB"/>
    <property type="match status" value="1"/>
</dbReference>
<protein>
    <submittedName>
        <fullName evidence="2">ZNF100 isoform 2</fullName>
    </submittedName>
</protein>
<dbReference type="CDD" id="cd07765">
    <property type="entry name" value="KRAB_A-box"/>
    <property type="match status" value="1"/>
</dbReference>
<sequence length="156" mass="17570">MDDPRYGMCPLKGASGCPGAERSLLVQSYFEKGPLTFRDVAIEFSLEEWQCLDSAQQSLYRKVMLENYRNLVFLAGIALTKPDLITCLEQGKEPWNIKRHEMVAKPPDGISLCHQVGVQWRDLGSLQPPPPGFKQSSCLSLLSSCDYRHMPPRQAN</sequence>
<dbReference type="GO" id="GO:0006355">
    <property type="term" value="P:regulation of DNA-templated transcription"/>
    <property type="evidence" value="ECO:0007669"/>
    <property type="project" value="InterPro"/>
</dbReference>
<feature type="non-terminal residue" evidence="2">
    <location>
        <position position="156"/>
    </location>
</feature>